<name>A0A512LAR6_9PROT</name>
<evidence type="ECO:0000256" key="6">
    <source>
        <dbReference type="ARBA" id="ARBA00023288"/>
    </source>
</evidence>
<feature type="domain" description="OmpA-like" evidence="10">
    <location>
        <begin position="74"/>
        <end position="190"/>
    </location>
</feature>
<protein>
    <recommendedName>
        <fullName evidence="8">Peptidoglycan-associated lipoprotein</fullName>
        <shortName evidence="8">PAL</shortName>
    </recommendedName>
</protein>
<keyword evidence="6 8" id="KW-0449">Lipoprotein</keyword>
<dbReference type="InterPro" id="IPR036737">
    <property type="entry name" value="OmpA-like_sf"/>
</dbReference>
<keyword evidence="12" id="KW-1185">Reference proteome</keyword>
<dbReference type="HAMAP" id="MF_02204">
    <property type="entry name" value="Pal"/>
    <property type="match status" value="1"/>
</dbReference>
<evidence type="ECO:0000313" key="11">
    <source>
        <dbReference type="EMBL" id="GEP31568.1"/>
    </source>
</evidence>
<keyword evidence="3 8" id="KW-0472">Membrane</keyword>
<dbReference type="OrthoDB" id="9809164at2"/>
<evidence type="ECO:0000259" key="10">
    <source>
        <dbReference type="PROSITE" id="PS51123"/>
    </source>
</evidence>
<evidence type="ECO:0000256" key="7">
    <source>
        <dbReference type="ARBA" id="ARBA00023306"/>
    </source>
</evidence>
<keyword evidence="7 8" id="KW-0131">Cell cycle</keyword>
<dbReference type="GO" id="GO:0051301">
    <property type="term" value="P:cell division"/>
    <property type="evidence" value="ECO:0007669"/>
    <property type="project" value="UniProtKB-UniRule"/>
</dbReference>
<dbReference type="Gene3D" id="3.30.1330.60">
    <property type="entry name" value="OmpA-like domain"/>
    <property type="match status" value="1"/>
</dbReference>
<dbReference type="PROSITE" id="PS51257">
    <property type="entry name" value="PROKAR_LIPOPROTEIN"/>
    <property type="match status" value="1"/>
</dbReference>
<dbReference type="GO" id="GO:0009279">
    <property type="term" value="C:cell outer membrane"/>
    <property type="evidence" value="ECO:0007669"/>
    <property type="project" value="UniProtKB-SubCell"/>
</dbReference>
<keyword evidence="5 8" id="KW-0998">Cell outer membrane</keyword>
<dbReference type="Proteomes" id="UP000321337">
    <property type="component" value="Unassembled WGS sequence"/>
</dbReference>
<comment type="subunit">
    <text evidence="8">The Tol-Pal system is composed of five core proteins: the inner membrane proteins TolA, TolQ and TolR, the periplasmic protein TolB and the outer membrane protein Pal. They form a network linking the inner and outer membranes and the peptidoglycan layer.</text>
</comment>
<dbReference type="EMBL" id="BKAD01000031">
    <property type="protein sequence ID" value="GEP31568.1"/>
    <property type="molecule type" value="Genomic_DNA"/>
</dbReference>
<evidence type="ECO:0000313" key="12">
    <source>
        <dbReference type="Proteomes" id="UP000321337"/>
    </source>
</evidence>
<dbReference type="CDD" id="cd07185">
    <property type="entry name" value="OmpA_C-like"/>
    <property type="match status" value="1"/>
</dbReference>
<evidence type="ECO:0000256" key="3">
    <source>
        <dbReference type="ARBA" id="ARBA00023136"/>
    </source>
</evidence>
<comment type="caution">
    <text evidence="11">The sequence shown here is derived from an EMBL/GenBank/DDBJ whole genome shotgun (WGS) entry which is preliminary data.</text>
</comment>
<dbReference type="PANTHER" id="PTHR30329:SF21">
    <property type="entry name" value="LIPOPROTEIN YIAD-RELATED"/>
    <property type="match status" value="1"/>
</dbReference>
<dbReference type="PANTHER" id="PTHR30329">
    <property type="entry name" value="STATOR ELEMENT OF FLAGELLAR MOTOR COMPLEX"/>
    <property type="match status" value="1"/>
</dbReference>
<comment type="subcellular location">
    <subcellularLocation>
        <location evidence="8">Cell outer membrane</location>
        <topology evidence="8">Lipid-anchor</topology>
    </subcellularLocation>
</comment>
<evidence type="ECO:0000256" key="4">
    <source>
        <dbReference type="ARBA" id="ARBA00023139"/>
    </source>
</evidence>
<dbReference type="NCBIfam" id="TIGR02802">
    <property type="entry name" value="Pal_lipo"/>
    <property type="match status" value="1"/>
</dbReference>
<dbReference type="PROSITE" id="PS51123">
    <property type="entry name" value="OMPA_2"/>
    <property type="match status" value="1"/>
</dbReference>
<dbReference type="PROSITE" id="PS01068">
    <property type="entry name" value="OMPA_1"/>
    <property type="match status" value="1"/>
</dbReference>
<evidence type="ECO:0000256" key="1">
    <source>
        <dbReference type="ARBA" id="ARBA00022618"/>
    </source>
</evidence>
<keyword evidence="4 8" id="KW-0564">Palmitate</keyword>
<dbReference type="InterPro" id="IPR006665">
    <property type="entry name" value="OmpA-like"/>
</dbReference>
<evidence type="ECO:0000256" key="5">
    <source>
        <dbReference type="ARBA" id="ARBA00023237"/>
    </source>
</evidence>
<dbReference type="Pfam" id="PF00691">
    <property type="entry name" value="OmpA"/>
    <property type="match status" value="1"/>
</dbReference>
<accession>A0A512LAR6</accession>
<dbReference type="SUPFAM" id="SSF103088">
    <property type="entry name" value="OmpA-like"/>
    <property type="match status" value="1"/>
</dbReference>
<evidence type="ECO:0000256" key="8">
    <source>
        <dbReference type="HAMAP-Rule" id="MF_02204"/>
    </source>
</evidence>
<gene>
    <name evidence="8" type="primary">pal</name>
    <name evidence="11" type="ORF">TPL01_27060</name>
</gene>
<dbReference type="PRINTS" id="PR01021">
    <property type="entry name" value="OMPADOMAIN"/>
</dbReference>
<dbReference type="InterPro" id="IPR014169">
    <property type="entry name" value="Pal_lipo_C"/>
</dbReference>
<comment type="similarity">
    <text evidence="8">Belongs to the Pal lipoprotein family.</text>
</comment>
<organism evidence="11 12">
    <name type="scientific">Sulfuriferula plumbiphila</name>
    <dbReference type="NCBI Taxonomy" id="171865"/>
    <lineage>
        <taxon>Bacteria</taxon>
        <taxon>Pseudomonadati</taxon>
        <taxon>Pseudomonadota</taxon>
        <taxon>Betaproteobacteria</taxon>
        <taxon>Nitrosomonadales</taxon>
        <taxon>Sulfuricellaceae</taxon>
        <taxon>Sulfuriferula</taxon>
    </lineage>
</organism>
<keyword evidence="9" id="KW-0175">Coiled coil</keyword>
<evidence type="ECO:0000256" key="2">
    <source>
        <dbReference type="ARBA" id="ARBA00022729"/>
    </source>
</evidence>
<dbReference type="RefSeq" id="WP_147074530.1">
    <property type="nucleotide sequence ID" value="NZ_AP021884.1"/>
</dbReference>
<dbReference type="InterPro" id="IPR006690">
    <property type="entry name" value="OMPA-like_CS"/>
</dbReference>
<evidence type="ECO:0000256" key="9">
    <source>
        <dbReference type="SAM" id="Coils"/>
    </source>
</evidence>
<dbReference type="InterPro" id="IPR006664">
    <property type="entry name" value="OMP_bac"/>
</dbReference>
<keyword evidence="2 8" id="KW-0732">Signal</keyword>
<dbReference type="InterPro" id="IPR039001">
    <property type="entry name" value="Pal"/>
</dbReference>
<feature type="coiled-coil region" evidence="9">
    <location>
        <begin position="37"/>
        <end position="64"/>
    </location>
</feature>
<dbReference type="InterPro" id="IPR050330">
    <property type="entry name" value="Bact_OuterMem_StrucFunc"/>
</dbReference>
<keyword evidence="1 8" id="KW-0132">Cell division</keyword>
<comment type="function">
    <text evidence="8">Part of the Tol-Pal system, which plays a role in outer membrane invagination during cell division and is important for maintaining outer membrane integrity.</text>
</comment>
<reference evidence="11 12" key="1">
    <citation type="submission" date="2019-07" db="EMBL/GenBank/DDBJ databases">
        <title>Whole genome shotgun sequence of Thiobacillus plumbophilus NBRC 107929.</title>
        <authorList>
            <person name="Hosoyama A."/>
            <person name="Uohara A."/>
            <person name="Ohji S."/>
            <person name="Ichikawa N."/>
        </authorList>
    </citation>
    <scope>NUCLEOTIDE SEQUENCE [LARGE SCALE GENOMIC DNA]</scope>
    <source>
        <strain evidence="11 12">NBRC 107929</strain>
    </source>
</reference>
<sequence>MNKTILSLLLVGVLAGCSSMQEKPANVVDMNAQKAQQDAAAKAAAEKAAELRALEQRRIAEQEAARNKQVDPLKDPNSPLAQRSVYFDFDSSVVQESYRPTLQAHAGYLSSHKDAKVTLQGNTDDRGSREYNLALGQRRADSVRKVLNVMGVPEAQMEAISFGEEKPKAIGENEAAWKENRRVDIVYQGE</sequence>
<dbReference type="AlphaFoldDB" id="A0A512LAR6"/>
<proteinExistence type="inferred from homology"/>